<dbReference type="CDD" id="cd00121">
    <property type="entry name" value="MATH"/>
    <property type="match status" value="1"/>
</dbReference>
<evidence type="ECO:0000313" key="1">
    <source>
        <dbReference type="EMBL" id="GJN04036.1"/>
    </source>
</evidence>
<evidence type="ECO:0008006" key="3">
    <source>
        <dbReference type="Google" id="ProtNLM"/>
    </source>
</evidence>
<accession>A0AAV5D0W8</accession>
<keyword evidence="2" id="KW-1185">Reference proteome</keyword>
<proteinExistence type="predicted"/>
<sequence>MLDSCFMELKLDCSSDNNFAVLNSNDFSVGGHLWRIRCYPRGCPHEHNNDGKGDRISFFVELRSRSPPKSGIKAFFQAFAVTVTSTQALTTSVQVYRPIRLLFLICVILETTWEQRCC</sequence>
<dbReference type="Gene3D" id="2.60.210.10">
    <property type="entry name" value="Apoptosis, Tumor Necrosis Factor Receptor Associated Protein 2, Chain A"/>
    <property type="match status" value="1"/>
</dbReference>
<gene>
    <name evidence="1" type="primary">ga21546</name>
    <name evidence="1" type="ORF">PR202_ga21546</name>
</gene>
<dbReference type="AlphaFoldDB" id="A0AAV5D0W8"/>
<dbReference type="SUPFAM" id="SSF49599">
    <property type="entry name" value="TRAF domain-like"/>
    <property type="match status" value="1"/>
</dbReference>
<evidence type="ECO:0000313" key="2">
    <source>
        <dbReference type="Proteomes" id="UP001054889"/>
    </source>
</evidence>
<organism evidence="1 2">
    <name type="scientific">Eleusine coracana subsp. coracana</name>
    <dbReference type="NCBI Taxonomy" id="191504"/>
    <lineage>
        <taxon>Eukaryota</taxon>
        <taxon>Viridiplantae</taxon>
        <taxon>Streptophyta</taxon>
        <taxon>Embryophyta</taxon>
        <taxon>Tracheophyta</taxon>
        <taxon>Spermatophyta</taxon>
        <taxon>Magnoliopsida</taxon>
        <taxon>Liliopsida</taxon>
        <taxon>Poales</taxon>
        <taxon>Poaceae</taxon>
        <taxon>PACMAD clade</taxon>
        <taxon>Chloridoideae</taxon>
        <taxon>Cynodonteae</taxon>
        <taxon>Eleusininae</taxon>
        <taxon>Eleusine</taxon>
    </lineage>
</organism>
<dbReference type="InterPro" id="IPR002083">
    <property type="entry name" value="MATH/TRAF_dom"/>
</dbReference>
<name>A0AAV5D0W8_ELECO</name>
<dbReference type="InterPro" id="IPR008974">
    <property type="entry name" value="TRAF-like"/>
</dbReference>
<comment type="caution">
    <text evidence="1">The sequence shown here is derived from an EMBL/GenBank/DDBJ whole genome shotgun (WGS) entry which is preliminary data.</text>
</comment>
<dbReference type="Proteomes" id="UP001054889">
    <property type="component" value="Unassembled WGS sequence"/>
</dbReference>
<reference evidence="1" key="1">
    <citation type="journal article" date="2018" name="DNA Res.">
        <title>Multiple hybrid de novo genome assembly of finger millet, an orphan allotetraploid crop.</title>
        <authorList>
            <person name="Hatakeyama M."/>
            <person name="Aluri S."/>
            <person name="Balachadran M.T."/>
            <person name="Sivarajan S.R."/>
            <person name="Patrignani A."/>
            <person name="Gruter S."/>
            <person name="Poveda L."/>
            <person name="Shimizu-Inatsugi R."/>
            <person name="Baeten J."/>
            <person name="Francoijs K.J."/>
            <person name="Nataraja K.N."/>
            <person name="Reddy Y.A.N."/>
            <person name="Phadnis S."/>
            <person name="Ravikumar R.L."/>
            <person name="Schlapbach R."/>
            <person name="Sreeman S.M."/>
            <person name="Shimizu K.K."/>
        </authorList>
    </citation>
    <scope>NUCLEOTIDE SEQUENCE</scope>
</reference>
<reference evidence="1" key="2">
    <citation type="submission" date="2021-12" db="EMBL/GenBank/DDBJ databases">
        <title>Resequencing data analysis of finger millet.</title>
        <authorList>
            <person name="Hatakeyama M."/>
            <person name="Aluri S."/>
            <person name="Balachadran M.T."/>
            <person name="Sivarajan S.R."/>
            <person name="Poveda L."/>
            <person name="Shimizu-Inatsugi R."/>
            <person name="Schlapbach R."/>
            <person name="Sreeman S.M."/>
            <person name="Shimizu K.K."/>
        </authorList>
    </citation>
    <scope>NUCLEOTIDE SEQUENCE</scope>
</reference>
<protein>
    <recommendedName>
        <fullName evidence="3">MATH domain-containing protein</fullName>
    </recommendedName>
</protein>
<dbReference type="EMBL" id="BQKI01000010">
    <property type="protein sequence ID" value="GJN04036.1"/>
    <property type="molecule type" value="Genomic_DNA"/>
</dbReference>